<dbReference type="Pfam" id="PF00271">
    <property type="entry name" value="Helicase_C"/>
    <property type="match status" value="1"/>
</dbReference>
<dbReference type="Proteomes" id="UP000054018">
    <property type="component" value="Unassembled WGS sequence"/>
</dbReference>
<dbReference type="GO" id="GO:0016787">
    <property type="term" value="F:hydrolase activity"/>
    <property type="evidence" value="ECO:0007669"/>
    <property type="project" value="UniProtKB-KW"/>
</dbReference>
<dbReference type="EMBL" id="KN833768">
    <property type="protein sequence ID" value="KIK20272.1"/>
    <property type="molecule type" value="Genomic_DNA"/>
</dbReference>
<dbReference type="AlphaFoldDB" id="A0A0C9ZCV0"/>
<accession>A0A0C9ZCV0</accession>
<evidence type="ECO:0000256" key="1">
    <source>
        <dbReference type="ARBA" id="ARBA00022741"/>
    </source>
</evidence>
<feature type="domain" description="Helicase C-terminal" evidence="4">
    <location>
        <begin position="1"/>
        <end position="137"/>
    </location>
</feature>
<dbReference type="CDD" id="cd18793">
    <property type="entry name" value="SF2_C_SNF"/>
    <property type="match status" value="1"/>
</dbReference>
<dbReference type="GO" id="GO:0005524">
    <property type="term" value="F:ATP binding"/>
    <property type="evidence" value="ECO:0007669"/>
    <property type="project" value="UniProtKB-KW"/>
</dbReference>
<dbReference type="InterPro" id="IPR027417">
    <property type="entry name" value="P-loop_NTPase"/>
</dbReference>
<dbReference type="GO" id="GO:0008094">
    <property type="term" value="F:ATP-dependent activity, acting on DNA"/>
    <property type="evidence" value="ECO:0007669"/>
    <property type="project" value="TreeGrafter"/>
</dbReference>
<gene>
    <name evidence="5" type="ORF">PISMIDRAFT_13103</name>
</gene>
<keyword evidence="2" id="KW-0378">Hydrolase</keyword>
<reference evidence="6" key="2">
    <citation type="submission" date="2015-01" db="EMBL/GenBank/DDBJ databases">
        <title>Evolutionary Origins and Diversification of the Mycorrhizal Mutualists.</title>
        <authorList>
            <consortium name="DOE Joint Genome Institute"/>
            <consortium name="Mycorrhizal Genomics Consortium"/>
            <person name="Kohler A."/>
            <person name="Kuo A."/>
            <person name="Nagy L.G."/>
            <person name="Floudas D."/>
            <person name="Copeland A."/>
            <person name="Barry K.W."/>
            <person name="Cichocki N."/>
            <person name="Veneault-Fourrey C."/>
            <person name="LaButti K."/>
            <person name="Lindquist E.A."/>
            <person name="Lipzen A."/>
            <person name="Lundell T."/>
            <person name="Morin E."/>
            <person name="Murat C."/>
            <person name="Riley R."/>
            <person name="Ohm R."/>
            <person name="Sun H."/>
            <person name="Tunlid A."/>
            <person name="Henrissat B."/>
            <person name="Grigoriev I.V."/>
            <person name="Hibbett D.S."/>
            <person name="Martin F."/>
        </authorList>
    </citation>
    <scope>NUCLEOTIDE SEQUENCE [LARGE SCALE GENOMIC DNA]</scope>
    <source>
        <strain evidence="6">441</strain>
    </source>
</reference>
<reference evidence="5 6" key="1">
    <citation type="submission" date="2014-04" db="EMBL/GenBank/DDBJ databases">
        <authorList>
            <consortium name="DOE Joint Genome Institute"/>
            <person name="Kuo A."/>
            <person name="Kohler A."/>
            <person name="Costa M.D."/>
            <person name="Nagy L.G."/>
            <person name="Floudas D."/>
            <person name="Copeland A."/>
            <person name="Barry K.W."/>
            <person name="Cichocki N."/>
            <person name="Veneault-Fourrey C."/>
            <person name="LaButti K."/>
            <person name="Lindquist E.A."/>
            <person name="Lipzen A."/>
            <person name="Lundell T."/>
            <person name="Morin E."/>
            <person name="Murat C."/>
            <person name="Sun H."/>
            <person name="Tunlid A."/>
            <person name="Henrissat B."/>
            <person name="Grigoriev I.V."/>
            <person name="Hibbett D.S."/>
            <person name="Martin F."/>
            <person name="Nordberg H.P."/>
            <person name="Cantor M.N."/>
            <person name="Hua S.X."/>
        </authorList>
    </citation>
    <scope>NUCLEOTIDE SEQUENCE [LARGE SCALE GENOMIC DNA]</scope>
    <source>
        <strain evidence="5 6">441</strain>
    </source>
</reference>
<dbReference type="PANTHER" id="PTHR45626:SF14">
    <property type="entry name" value="ATP-DEPENDENT DNA HELICASE (EUROFUNG)"/>
    <property type="match status" value="1"/>
</dbReference>
<evidence type="ECO:0000313" key="5">
    <source>
        <dbReference type="EMBL" id="KIK20272.1"/>
    </source>
</evidence>
<evidence type="ECO:0000256" key="3">
    <source>
        <dbReference type="ARBA" id="ARBA00022840"/>
    </source>
</evidence>
<dbReference type="SUPFAM" id="SSF52540">
    <property type="entry name" value="P-loop containing nucleoside triphosphate hydrolases"/>
    <property type="match status" value="1"/>
</dbReference>
<keyword evidence="6" id="KW-1185">Reference proteome</keyword>
<dbReference type="STRING" id="765257.A0A0C9ZCV0"/>
<sequence length="144" mass="16128">MLDLVQQFLSAEGFILARYDGSMSPSECEQNLQYIENDMDVKCILVSIKAGSIGLNFTACNNVILLEPWWNPAVEEQAFDCVHQIGQLLPVSIYKLVVQDSVEERMLELRNKKQKIADTTLGSSTISDVTLGIEDVRCLFQVVV</sequence>
<dbReference type="PANTHER" id="PTHR45626">
    <property type="entry name" value="TRANSCRIPTION TERMINATION FACTOR 2-RELATED"/>
    <property type="match status" value="1"/>
</dbReference>
<dbReference type="InterPro" id="IPR049730">
    <property type="entry name" value="SNF2/RAD54-like_C"/>
</dbReference>
<dbReference type="InterPro" id="IPR001650">
    <property type="entry name" value="Helicase_C-like"/>
</dbReference>
<dbReference type="GO" id="GO:0006281">
    <property type="term" value="P:DNA repair"/>
    <property type="evidence" value="ECO:0007669"/>
    <property type="project" value="TreeGrafter"/>
</dbReference>
<dbReference type="Gene3D" id="3.40.50.300">
    <property type="entry name" value="P-loop containing nucleotide triphosphate hydrolases"/>
    <property type="match status" value="1"/>
</dbReference>
<proteinExistence type="predicted"/>
<organism evidence="5 6">
    <name type="scientific">Pisolithus microcarpus 441</name>
    <dbReference type="NCBI Taxonomy" id="765257"/>
    <lineage>
        <taxon>Eukaryota</taxon>
        <taxon>Fungi</taxon>
        <taxon>Dikarya</taxon>
        <taxon>Basidiomycota</taxon>
        <taxon>Agaricomycotina</taxon>
        <taxon>Agaricomycetes</taxon>
        <taxon>Agaricomycetidae</taxon>
        <taxon>Boletales</taxon>
        <taxon>Sclerodermatineae</taxon>
        <taxon>Pisolithaceae</taxon>
        <taxon>Pisolithus</taxon>
    </lineage>
</organism>
<dbReference type="PROSITE" id="PS51194">
    <property type="entry name" value="HELICASE_CTER"/>
    <property type="match status" value="1"/>
</dbReference>
<keyword evidence="3" id="KW-0067">ATP-binding</keyword>
<keyword evidence="1" id="KW-0547">Nucleotide-binding</keyword>
<dbReference type="OrthoDB" id="448448at2759"/>
<dbReference type="InterPro" id="IPR050628">
    <property type="entry name" value="SNF2_RAD54_helicase_TF"/>
</dbReference>
<dbReference type="GO" id="GO:0005634">
    <property type="term" value="C:nucleus"/>
    <property type="evidence" value="ECO:0007669"/>
    <property type="project" value="TreeGrafter"/>
</dbReference>
<dbReference type="HOGENOM" id="CLU_000315_30_6_1"/>
<evidence type="ECO:0000256" key="2">
    <source>
        <dbReference type="ARBA" id="ARBA00022801"/>
    </source>
</evidence>
<name>A0A0C9ZCV0_9AGAM</name>
<evidence type="ECO:0000313" key="6">
    <source>
        <dbReference type="Proteomes" id="UP000054018"/>
    </source>
</evidence>
<protein>
    <recommendedName>
        <fullName evidence="4">Helicase C-terminal domain-containing protein</fullName>
    </recommendedName>
</protein>
<dbReference type="SMART" id="SM00490">
    <property type="entry name" value="HELICc"/>
    <property type="match status" value="1"/>
</dbReference>
<evidence type="ECO:0000259" key="4">
    <source>
        <dbReference type="PROSITE" id="PS51194"/>
    </source>
</evidence>